<dbReference type="Gene3D" id="3.40.430.10">
    <property type="entry name" value="Dihydrofolate Reductase, subunit A"/>
    <property type="match status" value="1"/>
</dbReference>
<gene>
    <name evidence="2" type="ORF">CLV28_1135</name>
</gene>
<dbReference type="PANTHER" id="PTHR38011:SF11">
    <property type="entry name" value="2,5-DIAMINO-6-RIBOSYLAMINO-4(3H)-PYRIMIDINONE 5'-PHOSPHATE REDUCTASE"/>
    <property type="match status" value="1"/>
</dbReference>
<dbReference type="InterPro" id="IPR024072">
    <property type="entry name" value="DHFR-like_dom_sf"/>
</dbReference>
<evidence type="ECO:0000313" key="3">
    <source>
        <dbReference type="Proteomes" id="UP000231693"/>
    </source>
</evidence>
<accession>A0A2M9D158</accession>
<evidence type="ECO:0000313" key="2">
    <source>
        <dbReference type="EMBL" id="PJJ77909.1"/>
    </source>
</evidence>
<name>A0A2M9D158_9CELL</name>
<dbReference type="EMBL" id="PGFE01000001">
    <property type="protein sequence ID" value="PJJ77909.1"/>
    <property type="molecule type" value="Genomic_DNA"/>
</dbReference>
<dbReference type="RefSeq" id="WP_100422201.1">
    <property type="nucleotide sequence ID" value="NZ_BOOX01000010.1"/>
</dbReference>
<evidence type="ECO:0000259" key="1">
    <source>
        <dbReference type="Pfam" id="PF01872"/>
    </source>
</evidence>
<dbReference type="Pfam" id="PF01872">
    <property type="entry name" value="RibD_C"/>
    <property type="match status" value="1"/>
</dbReference>
<dbReference type="SUPFAM" id="SSF53597">
    <property type="entry name" value="Dihydrofolate reductase-like"/>
    <property type="match status" value="1"/>
</dbReference>
<proteinExistence type="predicted"/>
<feature type="domain" description="Bacterial bifunctional deaminase-reductase C-terminal" evidence="1">
    <location>
        <begin position="3"/>
        <end position="177"/>
    </location>
</feature>
<dbReference type="GO" id="GO:0008703">
    <property type="term" value="F:5-amino-6-(5-phosphoribosylamino)uracil reductase activity"/>
    <property type="evidence" value="ECO:0007669"/>
    <property type="project" value="InterPro"/>
</dbReference>
<dbReference type="GO" id="GO:0009231">
    <property type="term" value="P:riboflavin biosynthetic process"/>
    <property type="evidence" value="ECO:0007669"/>
    <property type="project" value="InterPro"/>
</dbReference>
<dbReference type="InterPro" id="IPR050765">
    <property type="entry name" value="Riboflavin_Biosynth_HTPR"/>
</dbReference>
<organism evidence="2 3">
    <name type="scientific">Sediminihabitans luteus</name>
    <dbReference type="NCBI Taxonomy" id="1138585"/>
    <lineage>
        <taxon>Bacteria</taxon>
        <taxon>Bacillati</taxon>
        <taxon>Actinomycetota</taxon>
        <taxon>Actinomycetes</taxon>
        <taxon>Micrococcales</taxon>
        <taxon>Cellulomonadaceae</taxon>
        <taxon>Sediminihabitans</taxon>
    </lineage>
</organism>
<dbReference type="Proteomes" id="UP000231693">
    <property type="component" value="Unassembled WGS sequence"/>
</dbReference>
<dbReference type="PANTHER" id="PTHR38011">
    <property type="entry name" value="DIHYDROFOLATE REDUCTASE FAMILY PROTEIN (AFU_ORTHOLOGUE AFUA_8G06820)"/>
    <property type="match status" value="1"/>
</dbReference>
<protein>
    <submittedName>
        <fullName evidence="2">Dihydrofolate reductase</fullName>
    </submittedName>
</protein>
<reference evidence="2 3" key="1">
    <citation type="submission" date="2017-11" db="EMBL/GenBank/DDBJ databases">
        <title>Genomic Encyclopedia of Archaeal and Bacterial Type Strains, Phase II (KMG-II): From Individual Species to Whole Genera.</title>
        <authorList>
            <person name="Goeker M."/>
        </authorList>
    </citation>
    <scope>NUCLEOTIDE SEQUENCE [LARGE SCALE GENOMIC DNA]</scope>
    <source>
        <strain evidence="2 3">DSM 25478</strain>
    </source>
</reference>
<sequence>MALVYTALCSLDGYVVDADGSFDWAQPSPEVHRAVNAIERRASTIVLGRRTYEVLTVWDDPAAVFGELPPEIAEYAEVWAGIDKVVVSSTLAEVSTARTRLVRTLAADDVRDLVASARGDVSIGGPTTAAPFLRAGLVEAIDLFVSPVVVGGGTRALPDGARLDLTLTRTHAFADGTVHLAYARR</sequence>
<dbReference type="InterPro" id="IPR002734">
    <property type="entry name" value="RibDG_C"/>
</dbReference>
<dbReference type="OrthoDB" id="7949219at2"/>
<dbReference type="AlphaFoldDB" id="A0A2M9D158"/>
<keyword evidence="3" id="KW-1185">Reference proteome</keyword>
<comment type="caution">
    <text evidence="2">The sequence shown here is derived from an EMBL/GenBank/DDBJ whole genome shotgun (WGS) entry which is preliminary data.</text>
</comment>